<dbReference type="InterPro" id="IPR000177">
    <property type="entry name" value="Apple"/>
</dbReference>
<keyword evidence="4" id="KW-1015">Disulfide bond</keyword>
<dbReference type="Pfam" id="PF21142">
    <property type="entry name" value="A2M_bMG2"/>
    <property type="match status" value="1"/>
</dbReference>
<keyword evidence="2" id="KW-0732">Signal</keyword>
<dbReference type="RefSeq" id="WP_274350068.1">
    <property type="nucleotide sequence ID" value="NZ_JAQZSM010000001.1"/>
</dbReference>
<dbReference type="InterPro" id="IPR011625">
    <property type="entry name" value="A2M_N_BRD"/>
</dbReference>
<dbReference type="InterPro" id="IPR041246">
    <property type="entry name" value="Bact_MG10"/>
</dbReference>
<dbReference type="InterPro" id="IPR021868">
    <property type="entry name" value="Alpha_2_Macroglob_MG3"/>
</dbReference>
<dbReference type="InterPro" id="IPR041203">
    <property type="entry name" value="Bact_A2M_MG5"/>
</dbReference>
<dbReference type="CDD" id="cd01100">
    <property type="entry name" value="APPLE_Factor_XI_like"/>
    <property type="match status" value="1"/>
</dbReference>
<dbReference type="InterPro" id="IPR001599">
    <property type="entry name" value="Macroglobln_a2"/>
</dbReference>
<evidence type="ECO:0000259" key="7">
    <source>
        <dbReference type="SMART" id="SM01360"/>
    </source>
</evidence>
<dbReference type="InterPro" id="IPR026284">
    <property type="entry name" value="A2MG_proteobact"/>
</dbReference>
<keyword evidence="3" id="KW-0677">Repeat</keyword>
<dbReference type="Pfam" id="PF11974">
    <property type="entry name" value="bMG3"/>
    <property type="match status" value="1"/>
</dbReference>
<gene>
    <name evidence="8" type="ORF">PUT78_00680</name>
</gene>
<dbReference type="PIRSF" id="PIRSF038980">
    <property type="entry name" value="A2M_bac"/>
    <property type="match status" value="1"/>
</dbReference>
<evidence type="ECO:0000259" key="5">
    <source>
        <dbReference type="SMART" id="SM00223"/>
    </source>
</evidence>
<dbReference type="Pfam" id="PF07703">
    <property type="entry name" value="A2M_BRD"/>
    <property type="match status" value="1"/>
</dbReference>
<dbReference type="SUPFAM" id="SSF48239">
    <property type="entry name" value="Terpenoid cyclases/Protein prenyltransferases"/>
    <property type="match status" value="1"/>
</dbReference>
<dbReference type="Pfam" id="PF00024">
    <property type="entry name" value="PAN_1"/>
    <property type="match status" value="1"/>
</dbReference>
<dbReference type="SMART" id="SM01359">
    <property type="entry name" value="A2M_N_2"/>
    <property type="match status" value="1"/>
</dbReference>
<dbReference type="InterPro" id="IPR051802">
    <property type="entry name" value="YfhM-like"/>
</dbReference>
<evidence type="ECO:0000313" key="8">
    <source>
        <dbReference type="EMBL" id="MDD7969599.1"/>
    </source>
</evidence>
<sequence length="1818" mass="193035">MAALFQTRLLARTLLPQYGRAVLGAGRKAVLVLALALPVGAHAQSNGPVPERFTTMQADTDFPGGDLTPVFDTTLVQCHATCLRMPDCTGFTFNQRNGSCFPKSLIGESTLYEGAVSGVVSQIGATVLTQAPILRQEMDFLERSDIDAAREMAETMANRHFANRMSEAALLDGARARSGSDAVNWSGAAVTVADSGQAWLAYARALSAHAENSPNTRFELNRRATNAAINAALRLNDGPARAQALVQMAASMEAVFRGDMALAAMRLADRLSPGIAGDDLARLREQYGFRFLSHDVDALTATPRICASFSDGLSPSRDYAPFVHSAVQGLAVEVEGQQLCLTGLQYGETYSVTFRAGLPAASGDTLVRDVPLDVYVRDRTPLVRFPGRGYVLPVSGPRALPVETVNADRLELRLLRVSDRNLVAAIRQGNFAQALSQWEGERFENLLAEPVWDGVADLEGVLNRTATSRLPLDDVGPLSAGVYVLRAAVPGTDPYDVPAAMQWFMVSDLGVTSYQGSDGMHVVVQRLSDGTPADGARVALLAQSNRVLAEGQSDAQGHIRFAADLLRGRDTSAPAMILVETEDQDMAVLSLTDPEFDLSDRGVEGRAAPGAVDVFLTTDRGAYRAAEVINATALVRDNQTRAIHGLPLIARLLRPDGVEYSRILSTREHAGGHVFAMPLGGDVPRGVWQLEILSDPEAPALAMQSVLVEDFLPERVDFDLDLSTDGPIDIAALPTVAISARHLFGPPAAGLALSGTVTLRPVPEFDGWPGFRFGRHDQRLDPQRRSFDRGVQTDAAGRISAPLPLDGIRLENRPYAATVTATLLDGASRPVERSLTRALRPAGPVLGIRPGFDDTLPENAQARFDLVLVGPDGAALPGNVQWQVDKVETRYQWYSLDGRWNWEPVTSRSRVAEGEVMLADGPEGIVVPVDWGNHELRVTHEGAELVSASVGFAAGWFAADTARDTPDMLTLALDQPAYAPGDVARLRIVAEEDGMALVSVLSDHVVDMQLVAVSGETVIDLPVTDDWGTGAYVTASLIRPSDSADQMPARALGLVHAPIAPGTRALNATLDTPAEAAPRGPLNMALVLENAPDGPVYATVAAVDLGVLTLTGFDSPDPHAYFFGQRGLGVAIRDMYGRLIDARQGAMGQVRSGGDASAAVRSGPAPAEDILSLFYGPVALENGRADLSFDLPAFNGTVRVMAVVWSDDAVGQASADVLVRDPVVVQPSLPRFMTPGDSSRLRLELTHAKGATGEMALQVTGHGLGDVPASVTLGAGETVALNLPLQPTEPGDHAYQITLTTPDGDVLTRDVALSVQYTDPQVARSSRFTLEPGQSFSFDAAALDGLRAGTGRATLVAGAGAALDVAGLIQRLNAYPYGCTEQIASGIQPLLLAAGAVVELGLMTEADVRTRLQDALDRILTRQDRRGSFGLWGGGGGSDLWLDAYVTDVLLRADAQGAQVPATALRMALNNLRNQVAQAGSLYDGAGGYAYAFEVLARAGEAAIGDLRYYADTLADKFDTPIAAAQLGAALAAYGEQVRADGMFTRALALTVADETQAGWRGDYGTPLRDRAAVLALAVDAGSAVPDRVRLAAMLSGQTPTDQLSPQEAAWTLRAAVALDAQSQGLSLNGQPAVGNVVHLYDGQPAQLRNDGAQAVAVTLTAFGVPETAPQAGGTGYTISRSYFTTDGDPAGLDSLHPGDRLVTLLEIRPDRGIGGGRLMVDDALPAGFEIDNANLLRDGDIRALDWLNTHDYAEMTEARADRFLAAVDWTSDEPLRLAYIVRAVSPGEFHHPAAKVEDMYRPTRRAITGTGRVRISP</sequence>
<dbReference type="InterPro" id="IPR041462">
    <property type="entry name" value="Bact_A2M_MG6"/>
</dbReference>
<feature type="domain" description="Alpha-2-macroglobulin" evidence="7">
    <location>
        <begin position="1172"/>
        <end position="1259"/>
    </location>
</feature>
<protein>
    <submittedName>
        <fullName evidence="8">Alpha-2-macroglobulin family protein</fullName>
    </submittedName>
</protein>
<evidence type="ECO:0000256" key="3">
    <source>
        <dbReference type="ARBA" id="ARBA00022737"/>
    </source>
</evidence>
<keyword evidence="9" id="KW-1185">Reference proteome</keyword>
<dbReference type="PANTHER" id="PTHR40094">
    <property type="entry name" value="ALPHA-2-MACROGLOBULIN HOMOLOG"/>
    <property type="match status" value="1"/>
</dbReference>
<dbReference type="Pfam" id="PF17973">
    <property type="entry name" value="bMG10"/>
    <property type="match status" value="1"/>
</dbReference>
<dbReference type="Gene3D" id="1.50.10.20">
    <property type="match status" value="1"/>
</dbReference>
<proteinExistence type="inferred from homology"/>
<reference evidence="8" key="1">
    <citation type="submission" date="2023-02" db="EMBL/GenBank/DDBJ databases">
        <title>Description of Roseinatronobacter alkalisoli sp. nov., an alkaliphilic bacerium isolated from soda soil.</title>
        <authorList>
            <person name="Wei W."/>
        </authorList>
    </citation>
    <scope>NUCLEOTIDE SEQUENCE</scope>
    <source>
        <strain evidence="8">HJB301</strain>
    </source>
</reference>
<dbReference type="EMBL" id="JAQZSM010000001">
    <property type="protein sequence ID" value="MDD7969599.1"/>
    <property type="molecule type" value="Genomic_DNA"/>
</dbReference>
<evidence type="ECO:0000313" key="9">
    <source>
        <dbReference type="Proteomes" id="UP001431784"/>
    </source>
</evidence>
<dbReference type="InterPro" id="IPR003609">
    <property type="entry name" value="Pan_app"/>
</dbReference>
<comment type="similarity">
    <text evidence="1">Belongs to the protease inhibitor I39 (alpha-2-macroglobulin) family. Bacterial alpha-2-macroglobulin subfamily.</text>
</comment>
<comment type="caution">
    <text evidence="8">The sequence shown here is derived from an EMBL/GenBank/DDBJ whole genome shotgun (WGS) entry which is preliminary data.</text>
</comment>
<dbReference type="InterPro" id="IPR002890">
    <property type="entry name" value="MG2"/>
</dbReference>
<accession>A0ABT5T3A3</accession>
<evidence type="ECO:0000259" key="6">
    <source>
        <dbReference type="SMART" id="SM01359"/>
    </source>
</evidence>
<dbReference type="InterPro" id="IPR011626">
    <property type="entry name" value="Alpha-macroglobulin_TED"/>
</dbReference>
<dbReference type="Pfam" id="PF00207">
    <property type="entry name" value="A2M"/>
    <property type="match status" value="1"/>
</dbReference>
<dbReference type="InterPro" id="IPR008930">
    <property type="entry name" value="Terpenoid_cyclase/PrenylTrfase"/>
</dbReference>
<dbReference type="Gene3D" id="3.50.4.10">
    <property type="entry name" value="Hepatocyte Growth Factor"/>
    <property type="match status" value="1"/>
</dbReference>
<dbReference type="Pfam" id="PF17962">
    <property type="entry name" value="bMG6"/>
    <property type="match status" value="1"/>
</dbReference>
<feature type="domain" description="Apple" evidence="5">
    <location>
        <begin position="56"/>
        <end position="122"/>
    </location>
</feature>
<evidence type="ECO:0000256" key="4">
    <source>
        <dbReference type="ARBA" id="ARBA00023157"/>
    </source>
</evidence>
<dbReference type="Pfam" id="PF01835">
    <property type="entry name" value="MG2"/>
    <property type="match status" value="1"/>
</dbReference>
<dbReference type="SMART" id="SM00223">
    <property type="entry name" value="APPLE"/>
    <property type="match status" value="1"/>
</dbReference>
<evidence type="ECO:0000256" key="1">
    <source>
        <dbReference type="ARBA" id="ARBA00010556"/>
    </source>
</evidence>
<dbReference type="SMART" id="SM01360">
    <property type="entry name" value="A2M"/>
    <property type="match status" value="1"/>
</dbReference>
<dbReference type="Pfam" id="PF07678">
    <property type="entry name" value="TED_complement"/>
    <property type="match status" value="1"/>
</dbReference>
<dbReference type="Proteomes" id="UP001431784">
    <property type="component" value="Unassembled WGS sequence"/>
</dbReference>
<dbReference type="PANTHER" id="PTHR40094:SF1">
    <property type="entry name" value="UBIQUITIN DOMAIN-CONTAINING PROTEIN"/>
    <property type="match status" value="1"/>
</dbReference>
<dbReference type="Pfam" id="PF17972">
    <property type="entry name" value="bMG5"/>
    <property type="match status" value="1"/>
</dbReference>
<evidence type="ECO:0000256" key="2">
    <source>
        <dbReference type="ARBA" id="ARBA00022729"/>
    </source>
</evidence>
<name>A0ABT5T3A3_9RHOB</name>
<organism evidence="8 9">
    <name type="scientific">Roseinatronobacter alkalisoli</name>
    <dbReference type="NCBI Taxonomy" id="3028235"/>
    <lineage>
        <taxon>Bacteria</taxon>
        <taxon>Pseudomonadati</taxon>
        <taxon>Pseudomonadota</taxon>
        <taxon>Alphaproteobacteria</taxon>
        <taxon>Rhodobacterales</taxon>
        <taxon>Paracoccaceae</taxon>
        <taxon>Roseinatronobacter</taxon>
    </lineage>
</organism>
<feature type="domain" description="Alpha-2-macroglobulin bait region" evidence="6">
    <location>
        <begin position="969"/>
        <end position="1110"/>
    </location>
</feature>
<dbReference type="InterPro" id="IPR049120">
    <property type="entry name" value="A2M_bMG2"/>
</dbReference>